<dbReference type="InterPro" id="IPR017958">
    <property type="entry name" value="Gln-tRNA_amidoTrfase_suB_CS"/>
</dbReference>
<comment type="catalytic activity">
    <reaction evidence="10 11">
        <text>L-glutamyl-tRNA(Gln) + L-glutamine + ATP + H2O = L-glutaminyl-tRNA(Gln) + L-glutamate + ADP + phosphate + H(+)</text>
        <dbReference type="Rhea" id="RHEA:17521"/>
        <dbReference type="Rhea" id="RHEA-COMP:9681"/>
        <dbReference type="Rhea" id="RHEA-COMP:9684"/>
        <dbReference type="ChEBI" id="CHEBI:15377"/>
        <dbReference type="ChEBI" id="CHEBI:15378"/>
        <dbReference type="ChEBI" id="CHEBI:29985"/>
        <dbReference type="ChEBI" id="CHEBI:30616"/>
        <dbReference type="ChEBI" id="CHEBI:43474"/>
        <dbReference type="ChEBI" id="CHEBI:58359"/>
        <dbReference type="ChEBI" id="CHEBI:78520"/>
        <dbReference type="ChEBI" id="CHEBI:78521"/>
        <dbReference type="ChEBI" id="CHEBI:456216"/>
    </reaction>
</comment>
<dbReference type="EMBL" id="CP001899">
    <property type="protein sequence ID" value="ADC64432.1"/>
    <property type="molecule type" value="Genomic_DNA"/>
</dbReference>
<dbReference type="GeneID" id="8777745"/>
<proteinExistence type="inferred from homology"/>
<evidence type="ECO:0000313" key="14">
    <source>
        <dbReference type="Proteomes" id="UP000002613"/>
    </source>
</evidence>
<dbReference type="PROSITE" id="PS01234">
    <property type="entry name" value="GATB"/>
    <property type="match status" value="1"/>
</dbReference>
<dbReference type="InterPro" id="IPR014746">
    <property type="entry name" value="Gln_synth/guanido_kin_cat_dom"/>
</dbReference>
<keyword evidence="4 11" id="KW-0436">Ligase</keyword>
<comment type="similarity">
    <text evidence="1 11">Belongs to the GatB/GatE family. GatB subfamily.</text>
</comment>
<reference evidence="14" key="1">
    <citation type="submission" date="2010-02" db="EMBL/GenBank/DDBJ databases">
        <title>Complete sequence of Ferroglobus placidus DSM 10642.</title>
        <authorList>
            <consortium name="US DOE Joint Genome Institute"/>
            <person name="Lucas S."/>
            <person name="Copeland A."/>
            <person name="Lapidus A."/>
            <person name="Cheng J.-F."/>
            <person name="Bruce D."/>
            <person name="Goodwin L."/>
            <person name="Pitluck S."/>
            <person name="Saunders E."/>
            <person name="Brettin T."/>
            <person name="Detter J.C."/>
            <person name="Han C."/>
            <person name="Tapia R."/>
            <person name="Larimer F."/>
            <person name="Land M."/>
            <person name="Hauser L."/>
            <person name="Kyrpides N."/>
            <person name="Ivanova N."/>
            <person name="Holmes D."/>
            <person name="Lovley D."/>
            <person name="Kyrpides N."/>
            <person name="Anderson I.J."/>
            <person name="Woyke T."/>
        </authorList>
    </citation>
    <scope>NUCLEOTIDE SEQUENCE [LARGE SCALE GENOMIC DNA]</scope>
    <source>
        <strain evidence="14">DSM 10642 / AEDII12DO</strain>
    </source>
</reference>
<sequence length="473" mass="53958">MDVKIGLEVHVQLNKLKTKLFCSCSLDYHKDEPNTHVCPVCLGLPGAMPVLNEEAVKAAVKVALALNAEVQPVTIFDRKNYFYPDLPKGFQISQYDMPLAKGGYVVIETENGEKRIDLKRIHMEEDPGKLVYKGSITTAKYSLIDYNRSGAPLLEIVTEPVISSPKEARLFLNKLRIILEYLDVFDSELEGAMRVDANISIAGGGRVEIKNISSFKGVEKALTYEITRQKNLLKRGMKVERETRHFDEANNITVSLRSKEEEQDYRYFPEPDLVPVYTSEFIEIAKAELPEMPEEKRERLMREYGISLEKAKILVLDPKMADYFEIVAKEVDPKVAASWIVDVFRGELNYRSMSFREAFNVFKPEEFVKLLKLFLEEKITEKGVVEVIRKKLDEGGEVEEIIEKEKLYAIPKSEIVRLCKEAIEKNPKAVEDYKAGKKQAANFLVGYVMKATRGRADPAETAKIIREMLEKLT</sequence>
<feature type="domain" description="Asn/Gln amidotransferase" evidence="12">
    <location>
        <begin position="322"/>
        <end position="469"/>
    </location>
</feature>
<name>D3S1X5_FERPA</name>
<dbReference type="NCBIfam" id="NF004012">
    <property type="entry name" value="PRK05477.1-2"/>
    <property type="match status" value="1"/>
</dbReference>
<dbReference type="InterPro" id="IPR003789">
    <property type="entry name" value="Asn/Gln_tRNA_amidoTrase-B-like"/>
</dbReference>
<dbReference type="NCBIfam" id="TIGR00133">
    <property type="entry name" value="gatB"/>
    <property type="match status" value="1"/>
</dbReference>
<evidence type="ECO:0000313" key="13">
    <source>
        <dbReference type="EMBL" id="ADC64432.1"/>
    </source>
</evidence>
<dbReference type="Pfam" id="PF02934">
    <property type="entry name" value="GatB_N"/>
    <property type="match status" value="1"/>
</dbReference>
<dbReference type="InterPro" id="IPR004413">
    <property type="entry name" value="GatB"/>
</dbReference>
<dbReference type="GO" id="GO:0070681">
    <property type="term" value="P:glutaminyl-tRNAGln biosynthesis via transamidation"/>
    <property type="evidence" value="ECO:0007669"/>
    <property type="project" value="TreeGrafter"/>
</dbReference>
<comment type="catalytic activity">
    <reaction evidence="9 11">
        <text>L-aspartyl-tRNA(Asn) + L-glutamine + ATP + H2O = L-asparaginyl-tRNA(Asn) + L-glutamate + ADP + phosphate + 2 H(+)</text>
        <dbReference type="Rhea" id="RHEA:14513"/>
        <dbReference type="Rhea" id="RHEA-COMP:9674"/>
        <dbReference type="Rhea" id="RHEA-COMP:9677"/>
        <dbReference type="ChEBI" id="CHEBI:15377"/>
        <dbReference type="ChEBI" id="CHEBI:15378"/>
        <dbReference type="ChEBI" id="CHEBI:29985"/>
        <dbReference type="ChEBI" id="CHEBI:30616"/>
        <dbReference type="ChEBI" id="CHEBI:43474"/>
        <dbReference type="ChEBI" id="CHEBI:58359"/>
        <dbReference type="ChEBI" id="CHEBI:78515"/>
        <dbReference type="ChEBI" id="CHEBI:78516"/>
        <dbReference type="ChEBI" id="CHEBI:456216"/>
    </reaction>
</comment>
<dbReference type="GO" id="GO:0016740">
    <property type="term" value="F:transferase activity"/>
    <property type="evidence" value="ECO:0007669"/>
    <property type="project" value="UniProtKB-KW"/>
</dbReference>
<keyword evidence="6 11" id="KW-0067">ATP-binding</keyword>
<dbReference type="HAMAP" id="MF_00121">
    <property type="entry name" value="GatB"/>
    <property type="match status" value="1"/>
</dbReference>
<dbReference type="eggNOG" id="arCOG01718">
    <property type="taxonomic scope" value="Archaea"/>
</dbReference>
<evidence type="ECO:0000256" key="5">
    <source>
        <dbReference type="ARBA" id="ARBA00022741"/>
    </source>
</evidence>
<dbReference type="InterPro" id="IPR017959">
    <property type="entry name" value="Asn/Gln-tRNA_amidoTrfase_suB/E"/>
</dbReference>
<evidence type="ECO:0000256" key="1">
    <source>
        <dbReference type="ARBA" id="ARBA00005306"/>
    </source>
</evidence>
<dbReference type="FunFam" id="1.10.10.410:FF:000001">
    <property type="entry name" value="Aspartyl/glutamyl-tRNA(Asn/Gln) amidotransferase subunit B"/>
    <property type="match status" value="1"/>
</dbReference>
<organism evidence="13 14">
    <name type="scientific">Ferroglobus placidus (strain DSM 10642 / AEDII12DO)</name>
    <dbReference type="NCBI Taxonomy" id="589924"/>
    <lineage>
        <taxon>Archaea</taxon>
        <taxon>Methanobacteriati</taxon>
        <taxon>Methanobacteriota</taxon>
        <taxon>Archaeoglobi</taxon>
        <taxon>Archaeoglobales</taxon>
        <taxon>Archaeoglobaceae</taxon>
        <taxon>Ferroglobus</taxon>
    </lineage>
</organism>
<dbReference type="NCBIfam" id="NF004014">
    <property type="entry name" value="PRK05477.1-4"/>
    <property type="match status" value="1"/>
</dbReference>
<keyword evidence="5 11" id="KW-0547">Nucleotide-binding</keyword>
<evidence type="ECO:0000256" key="2">
    <source>
        <dbReference type="ARBA" id="ARBA00011123"/>
    </source>
</evidence>
<dbReference type="HOGENOM" id="CLU_019240_0_0_2"/>
<dbReference type="GO" id="GO:0005524">
    <property type="term" value="F:ATP binding"/>
    <property type="evidence" value="ECO:0007669"/>
    <property type="project" value="UniProtKB-KW"/>
</dbReference>
<dbReference type="InterPro" id="IPR018027">
    <property type="entry name" value="Asn/Gln_amidotransferase"/>
</dbReference>
<evidence type="ECO:0000259" key="12">
    <source>
        <dbReference type="SMART" id="SM00845"/>
    </source>
</evidence>
<dbReference type="InterPro" id="IPR023168">
    <property type="entry name" value="GatB_Yqey_C_2"/>
</dbReference>
<dbReference type="OrthoDB" id="52755at2157"/>
<dbReference type="GO" id="GO:0006412">
    <property type="term" value="P:translation"/>
    <property type="evidence" value="ECO:0007669"/>
    <property type="project" value="UniProtKB-UniRule"/>
</dbReference>
<dbReference type="InterPro" id="IPR042114">
    <property type="entry name" value="GatB_C_1"/>
</dbReference>
<dbReference type="AlphaFoldDB" id="D3S1X5"/>
<dbReference type="PANTHER" id="PTHR11659">
    <property type="entry name" value="GLUTAMYL-TRNA GLN AMIDOTRANSFERASE SUBUNIT B MITOCHONDRIAL AND PROKARYOTIC PET112-RELATED"/>
    <property type="match status" value="1"/>
</dbReference>
<evidence type="ECO:0000256" key="7">
    <source>
        <dbReference type="ARBA" id="ARBA00022917"/>
    </source>
</evidence>
<dbReference type="KEGG" id="fpl:Ferp_0250"/>
<evidence type="ECO:0000256" key="3">
    <source>
        <dbReference type="ARBA" id="ARBA00016923"/>
    </source>
</evidence>
<evidence type="ECO:0000256" key="9">
    <source>
        <dbReference type="ARBA" id="ARBA00047380"/>
    </source>
</evidence>
<dbReference type="EC" id="6.3.5.-" evidence="11"/>
<dbReference type="SUPFAM" id="SSF89095">
    <property type="entry name" value="GatB/YqeY motif"/>
    <property type="match status" value="1"/>
</dbReference>
<comment type="function">
    <text evidence="8 11">Allows the formation of correctly charged Asn-tRNA(Asn) or Gln-tRNA(Gln) through the transamidation of misacylated Asp-tRNA(Asn) or Glu-tRNA(Gln) in organisms which lack either or both of asparaginyl-tRNA or glutaminyl-tRNA synthetases. The reaction takes place in the presence of glutamine and ATP through an activated phospho-Asp-tRNA(Asn) or phospho-Glu-tRNA(Gln).</text>
</comment>
<dbReference type="GO" id="GO:0050566">
    <property type="term" value="F:asparaginyl-tRNA synthase (glutamine-hydrolyzing) activity"/>
    <property type="evidence" value="ECO:0007669"/>
    <property type="project" value="RHEA"/>
</dbReference>
<keyword evidence="13" id="KW-0808">Transferase</keyword>
<protein>
    <recommendedName>
        <fullName evidence="3 11">Aspartyl/glutamyl-tRNA(Asn/Gln) amidotransferase subunit B</fullName>
        <shortName evidence="11">Asp/Glu-ADT subunit B</shortName>
        <ecNumber evidence="11">6.3.5.-</ecNumber>
    </recommendedName>
</protein>
<keyword evidence="14" id="KW-1185">Reference proteome</keyword>
<dbReference type="Proteomes" id="UP000002613">
    <property type="component" value="Chromosome"/>
</dbReference>
<reference evidence="13 14" key="2">
    <citation type="journal article" date="2011" name="Stand. Genomic Sci.">
        <title>Complete genome sequence of Ferroglobus placidus AEDII12DO.</title>
        <authorList>
            <person name="Anderson I."/>
            <person name="Risso C."/>
            <person name="Holmes D."/>
            <person name="Lucas S."/>
            <person name="Copeland A."/>
            <person name="Lapidus A."/>
            <person name="Cheng J.F."/>
            <person name="Bruce D."/>
            <person name="Goodwin L."/>
            <person name="Pitluck S."/>
            <person name="Saunders E."/>
            <person name="Brettin T."/>
            <person name="Detter J.C."/>
            <person name="Han C."/>
            <person name="Tapia R."/>
            <person name="Larimer F."/>
            <person name="Land M."/>
            <person name="Hauser L."/>
            <person name="Woyke T."/>
            <person name="Lovley D."/>
            <person name="Kyrpides N."/>
            <person name="Ivanova N."/>
        </authorList>
    </citation>
    <scope>NUCLEOTIDE SEQUENCE [LARGE SCALE GENOMIC DNA]</scope>
    <source>
        <strain evidence="14">DSM 10642 / AEDII12DO</strain>
    </source>
</reference>
<keyword evidence="7 11" id="KW-0648">Protein biosynthesis</keyword>
<evidence type="ECO:0000256" key="4">
    <source>
        <dbReference type="ARBA" id="ARBA00022598"/>
    </source>
</evidence>
<dbReference type="PaxDb" id="589924-Ferp_0250"/>
<dbReference type="STRING" id="589924.Ferp_0250"/>
<dbReference type="RefSeq" id="WP_012964779.1">
    <property type="nucleotide sequence ID" value="NC_013849.1"/>
</dbReference>
<dbReference type="PANTHER" id="PTHR11659:SF0">
    <property type="entry name" value="GLUTAMYL-TRNA(GLN) AMIDOTRANSFERASE SUBUNIT B, MITOCHONDRIAL"/>
    <property type="match status" value="1"/>
</dbReference>
<dbReference type="Gene3D" id="1.10.10.410">
    <property type="match status" value="1"/>
</dbReference>
<dbReference type="SMART" id="SM00845">
    <property type="entry name" value="GatB_Yqey"/>
    <property type="match status" value="1"/>
</dbReference>
<gene>
    <name evidence="11" type="primary">gatB</name>
    <name evidence="13" type="ordered locus">Ferp_0250</name>
</gene>
<evidence type="ECO:0000256" key="11">
    <source>
        <dbReference type="HAMAP-Rule" id="MF_00121"/>
    </source>
</evidence>
<dbReference type="GO" id="GO:0050567">
    <property type="term" value="F:glutaminyl-tRNA synthase (glutamine-hydrolyzing) activity"/>
    <property type="evidence" value="ECO:0007669"/>
    <property type="project" value="UniProtKB-UniRule"/>
</dbReference>
<evidence type="ECO:0000256" key="8">
    <source>
        <dbReference type="ARBA" id="ARBA00024799"/>
    </source>
</evidence>
<comment type="subunit">
    <text evidence="2 11">Heterotrimer of A, B and C subunits.</text>
</comment>
<dbReference type="InterPro" id="IPR006075">
    <property type="entry name" value="Asn/Gln-tRNA_Trfase_suB/E_cat"/>
</dbReference>
<dbReference type="Pfam" id="PF02637">
    <property type="entry name" value="GatB_Yqey"/>
    <property type="match status" value="1"/>
</dbReference>
<evidence type="ECO:0000256" key="10">
    <source>
        <dbReference type="ARBA" id="ARBA00047913"/>
    </source>
</evidence>
<dbReference type="Gene3D" id="1.10.150.380">
    <property type="entry name" value="GatB domain, N-terminal subdomain"/>
    <property type="match status" value="1"/>
</dbReference>
<evidence type="ECO:0000256" key="6">
    <source>
        <dbReference type="ARBA" id="ARBA00022840"/>
    </source>
</evidence>
<dbReference type="SUPFAM" id="SSF55931">
    <property type="entry name" value="Glutamine synthetase/guanido kinase"/>
    <property type="match status" value="1"/>
</dbReference>
<accession>D3S1X5</accession>